<name>A0AAI9IFF3_9BURK</name>
<reference evidence="10 11" key="1">
    <citation type="journal article" date="2013" name="Front. Microbiol.">
        <title>The genome of the endophytic bacterium H. frisingense GSF30(T) identifies diverse strategies in the Herbaspirillum genus to interact with plants.</title>
        <authorList>
            <person name="Straub D."/>
            <person name="Rothballer M."/>
            <person name="Hartmann A."/>
            <person name="Ludewig U."/>
        </authorList>
    </citation>
    <scope>NUCLEOTIDE SEQUENCE [LARGE SCALE GENOMIC DNA]</scope>
    <source>
        <strain evidence="10 11">GSF30</strain>
    </source>
</reference>
<evidence type="ECO:0000256" key="3">
    <source>
        <dbReference type="ARBA" id="ARBA00022448"/>
    </source>
</evidence>
<gene>
    <name evidence="10" type="ORF">HFRIS_010194</name>
</gene>
<dbReference type="Pfam" id="PF00873">
    <property type="entry name" value="ACR_tran"/>
    <property type="match status" value="1"/>
</dbReference>
<dbReference type="Gene3D" id="1.20.1640.10">
    <property type="entry name" value="Multidrug efflux transporter AcrB transmembrane domain"/>
    <property type="match status" value="2"/>
</dbReference>
<feature type="transmembrane region" description="Helical" evidence="9">
    <location>
        <begin position="969"/>
        <end position="989"/>
    </location>
</feature>
<feature type="transmembrane region" description="Helical" evidence="9">
    <location>
        <begin position="340"/>
        <end position="359"/>
    </location>
</feature>
<sequence length="1049" mass="112013">MARFFIDRPIFAWVLAIIVMLAGAVSVLTLPIAQYPAIAPPAIAITANYPGASAKTLEDTVTQIIEQKMKGLDRLSYMASTSESSGTVTITLTFENGTNPDTAQVQVQNKLSLATPLLPSEVQQQGITVTKSATNFLNVLAFTSEDGSMSGSDLSDYVAANIQDALSRVDGVGDTTLFGSQYAMRIWLDPNKLNSYGLTPLDVKNAIQAQNVQVSSGQLGGLPAAENQQINATITAQTRLRTAEQFQNIVLRTLTDGARVKLRDVARIELGSESYTSVGRYNGKPAAGLAIKLATGANALDTVKAIDARVAQLEKFFPAGMKVQKPYDTTPFVRISIEEVVRTLIEAVVLVFLVMYLFLQNLRATLIPTIAVPVVLLGTFGVLAAFGFTINTLTMFAMVLAIGLLVDDAIVVVENVERVMSEEGLPPKEATRKSMGQITGALVGVALVLAAVFVPMAFFSGSTGVIYRQFSITIVSAMTLSVLVAIVLTPALCATLLKPAAKGHALATSGFFGWFNRQFDRGNHRYQGIVRHMLARGWRYMAGYAVLLALVVTGFMKLPVGFLPDEDQGTLFAILQLPSGATKARTDEVIRQVEQHFLVDQKDAVSGVFAVSGFSFAGSGQNMGFAFIKLKPWDERKGPGLSVTDVAAKAGAAFAGMRDAKVFAFAPPAVSELGNATGFDLMLKDEANLGHAALMQARNQLLATLAQDKRLVAVRPNGLEDTPEFRLQVDTDKAGALGVAMSDINDTIATAWGSSYVNDFIDKGRVKKVMLQGDAQYRMLPSDIDRWYVRNSAGTMVPFSAFSTASWTSGSPRLERYNGVPSMEILGMALPGAASSGQAMAIVEAALAKMPPGIGYEWTGLSLQEKASSGKTGILYAISILIVFLALAALYESWAVPFSVILVVPLGVFGALLGAILTWKMNDVYFQVGLLTTIGLACKNAILIVEFAKDLYESGRDLVEATLEAVRMRLRPILMTSMAFILGVLPLVLGSGAGAGAQHALGTAVIGGMLSGTVLAIFFVPLFFVIIMKLFARKPSPASQAQAAISPEH</sequence>
<dbReference type="NCBIfam" id="NF000282">
    <property type="entry name" value="RND_permease_1"/>
    <property type="match status" value="1"/>
</dbReference>
<dbReference type="FunFam" id="3.30.70.1430:FF:000001">
    <property type="entry name" value="Efflux pump membrane transporter"/>
    <property type="match status" value="1"/>
</dbReference>
<keyword evidence="7 9" id="KW-1133">Transmembrane helix</keyword>
<dbReference type="SUPFAM" id="SSF82693">
    <property type="entry name" value="Multidrug efflux transporter AcrB pore domain, PN1, PN2, PC1 and PC2 subdomains"/>
    <property type="match status" value="3"/>
</dbReference>
<dbReference type="GO" id="GO:0005886">
    <property type="term" value="C:plasma membrane"/>
    <property type="evidence" value="ECO:0007669"/>
    <property type="project" value="UniProtKB-SubCell"/>
</dbReference>
<dbReference type="FunFam" id="3.30.70.1430:FF:000002">
    <property type="entry name" value="Efflux pump membrane transporter"/>
    <property type="match status" value="1"/>
</dbReference>
<evidence type="ECO:0000256" key="2">
    <source>
        <dbReference type="ARBA" id="ARBA00010942"/>
    </source>
</evidence>
<dbReference type="EMBL" id="AEEC02000011">
    <property type="protein sequence ID" value="EOA04975.1"/>
    <property type="molecule type" value="Genomic_DNA"/>
</dbReference>
<evidence type="ECO:0000256" key="1">
    <source>
        <dbReference type="ARBA" id="ARBA00004429"/>
    </source>
</evidence>
<accession>A0AAI9IFF3</accession>
<evidence type="ECO:0000313" key="10">
    <source>
        <dbReference type="EMBL" id="EOA04975.1"/>
    </source>
</evidence>
<dbReference type="InterPro" id="IPR004764">
    <property type="entry name" value="MdtF-like"/>
</dbReference>
<dbReference type="RefSeq" id="WP_006463233.1">
    <property type="nucleotide sequence ID" value="NZ_AEEC02000011.1"/>
</dbReference>
<dbReference type="NCBIfam" id="TIGR00915">
    <property type="entry name" value="2A0602"/>
    <property type="match status" value="1"/>
</dbReference>
<comment type="subcellular location">
    <subcellularLocation>
        <location evidence="1 9">Cell inner membrane</location>
        <topology evidence="1 9">Multi-pass membrane protein</topology>
    </subcellularLocation>
</comment>
<evidence type="ECO:0000256" key="8">
    <source>
        <dbReference type="ARBA" id="ARBA00023136"/>
    </source>
</evidence>
<comment type="caution">
    <text evidence="9">Lacks conserved residue(s) required for the propagation of feature annotation.</text>
</comment>
<dbReference type="GO" id="GO:0015562">
    <property type="term" value="F:efflux transmembrane transporter activity"/>
    <property type="evidence" value="ECO:0007669"/>
    <property type="project" value="InterPro"/>
</dbReference>
<dbReference type="GO" id="GO:0042910">
    <property type="term" value="F:xenobiotic transmembrane transporter activity"/>
    <property type="evidence" value="ECO:0007669"/>
    <property type="project" value="TreeGrafter"/>
</dbReference>
<keyword evidence="6 9" id="KW-0812">Transmembrane</keyword>
<evidence type="ECO:0000256" key="9">
    <source>
        <dbReference type="RuleBase" id="RU364070"/>
    </source>
</evidence>
<dbReference type="Proteomes" id="UP000006772">
    <property type="component" value="Unassembled WGS sequence"/>
</dbReference>
<keyword evidence="8 9" id="KW-0472">Membrane</keyword>
<feature type="transmembrane region" description="Helical" evidence="9">
    <location>
        <begin position="873"/>
        <end position="891"/>
    </location>
</feature>
<dbReference type="PANTHER" id="PTHR32063">
    <property type="match status" value="1"/>
</dbReference>
<evidence type="ECO:0000313" key="11">
    <source>
        <dbReference type="Proteomes" id="UP000006772"/>
    </source>
</evidence>
<keyword evidence="5 9" id="KW-0997">Cell inner membrane</keyword>
<dbReference type="Gene3D" id="3.30.70.1440">
    <property type="entry name" value="Multidrug efflux transporter AcrB pore domain"/>
    <property type="match status" value="1"/>
</dbReference>
<dbReference type="SUPFAM" id="SSF82866">
    <property type="entry name" value="Multidrug efflux transporter AcrB transmembrane domain"/>
    <property type="match status" value="2"/>
</dbReference>
<dbReference type="FunFam" id="3.30.2090.10:FF:000002">
    <property type="entry name" value="Efflux pump membrane transporter"/>
    <property type="match status" value="1"/>
</dbReference>
<feature type="transmembrane region" description="Helical" evidence="9">
    <location>
        <begin position="366"/>
        <end position="388"/>
    </location>
</feature>
<evidence type="ECO:0000256" key="5">
    <source>
        <dbReference type="ARBA" id="ARBA00022519"/>
    </source>
</evidence>
<evidence type="ECO:0000256" key="7">
    <source>
        <dbReference type="ARBA" id="ARBA00022989"/>
    </source>
</evidence>
<dbReference type="FunFam" id="3.30.2090.10:FF:000001">
    <property type="entry name" value="Efflux pump membrane transporter"/>
    <property type="match status" value="1"/>
</dbReference>
<feature type="transmembrane region" description="Helical" evidence="9">
    <location>
        <begin position="541"/>
        <end position="562"/>
    </location>
</feature>
<dbReference type="InterPro" id="IPR027463">
    <property type="entry name" value="AcrB_DN_DC_subdom"/>
</dbReference>
<proteinExistence type="inferred from homology"/>
<comment type="caution">
    <text evidence="10">The sequence shown here is derived from an EMBL/GenBank/DDBJ whole genome shotgun (WGS) entry which is preliminary data.</text>
</comment>
<dbReference type="Gene3D" id="3.30.2090.10">
    <property type="entry name" value="Multidrug efflux transporter AcrB TolC docking domain, DN and DC subdomains"/>
    <property type="match status" value="2"/>
</dbReference>
<dbReference type="Gene3D" id="3.30.70.1320">
    <property type="entry name" value="Multidrug efflux transporter AcrB pore domain like"/>
    <property type="match status" value="1"/>
</dbReference>
<keyword evidence="3 9" id="KW-0813">Transport</keyword>
<feature type="transmembrane region" description="Helical" evidence="9">
    <location>
        <begin position="470"/>
        <end position="497"/>
    </location>
</feature>
<evidence type="ECO:0000256" key="6">
    <source>
        <dbReference type="ARBA" id="ARBA00022692"/>
    </source>
</evidence>
<protein>
    <recommendedName>
        <fullName evidence="9">Efflux pump membrane transporter</fullName>
    </recommendedName>
</protein>
<dbReference type="FunFam" id="1.20.1640.10:FF:000001">
    <property type="entry name" value="Efflux pump membrane transporter"/>
    <property type="match status" value="1"/>
</dbReference>
<dbReference type="InterPro" id="IPR001036">
    <property type="entry name" value="Acrflvin-R"/>
</dbReference>
<dbReference type="PRINTS" id="PR00702">
    <property type="entry name" value="ACRIFLAVINRP"/>
</dbReference>
<feature type="transmembrane region" description="Helical" evidence="9">
    <location>
        <begin position="434"/>
        <end position="458"/>
    </location>
</feature>
<dbReference type="Gene3D" id="3.30.70.1430">
    <property type="entry name" value="Multidrug efflux transporter AcrB pore domain"/>
    <property type="match status" value="2"/>
</dbReference>
<comment type="similarity">
    <text evidence="2 9">Belongs to the resistance-nodulation-cell division (RND) (TC 2.A.6) family.</text>
</comment>
<dbReference type="AlphaFoldDB" id="A0AAI9IFF3"/>
<feature type="transmembrane region" description="Helical" evidence="9">
    <location>
        <begin position="394"/>
        <end position="413"/>
    </location>
</feature>
<organism evidence="10 11">
    <name type="scientific">Herbaspirillum frisingense GSF30</name>
    <dbReference type="NCBI Taxonomy" id="864073"/>
    <lineage>
        <taxon>Bacteria</taxon>
        <taxon>Pseudomonadati</taxon>
        <taxon>Pseudomonadota</taxon>
        <taxon>Betaproteobacteria</taxon>
        <taxon>Burkholderiales</taxon>
        <taxon>Oxalobacteraceae</taxon>
        <taxon>Herbaspirillum</taxon>
    </lineage>
</organism>
<dbReference type="GO" id="GO:0009636">
    <property type="term" value="P:response to toxic substance"/>
    <property type="evidence" value="ECO:0007669"/>
    <property type="project" value="UniProtKB-ARBA"/>
</dbReference>
<keyword evidence="4" id="KW-1003">Cell membrane</keyword>
<evidence type="ECO:0000256" key="4">
    <source>
        <dbReference type="ARBA" id="ARBA00022475"/>
    </source>
</evidence>
<feature type="transmembrane region" description="Helical" evidence="9">
    <location>
        <begin position="1001"/>
        <end position="1027"/>
    </location>
</feature>
<dbReference type="SUPFAM" id="SSF82714">
    <property type="entry name" value="Multidrug efflux transporter AcrB TolC docking domain, DN and DC subdomains"/>
    <property type="match status" value="2"/>
</dbReference>
<dbReference type="PANTHER" id="PTHR32063:SF13">
    <property type="entry name" value="MULTIDRUG EFFLUX PUMP SUBUNIT ACRB-RELATED"/>
    <property type="match status" value="1"/>
</dbReference>
<feature type="transmembrane region" description="Helical" evidence="9">
    <location>
        <begin position="898"/>
        <end position="919"/>
    </location>
</feature>